<dbReference type="PANTHER" id="PTHR34580:SF1">
    <property type="entry name" value="PROTEIN PAFC"/>
    <property type="match status" value="1"/>
</dbReference>
<evidence type="ECO:0000259" key="2">
    <source>
        <dbReference type="Pfam" id="PF25583"/>
    </source>
</evidence>
<dbReference type="RefSeq" id="WP_078768435.1">
    <property type="nucleotide sequence ID" value="NZ_FUWW01000008.1"/>
</dbReference>
<dbReference type="PROSITE" id="PS52050">
    <property type="entry name" value="WYL"/>
    <property type="match status" value="1"/>
</dbReference>
<dbReference type="EMBL" id="FUWW01000008">
    <property type="protein sequence ID" value="SJZ55331.1"/>
    <property type="molecule type" value="Genomic_DNA"/>
</dbReference>
<reference evidence="3 4" key="1">
    <citation type="submission" date="2017-02" db="EMBL/GenBank/DDBJ databases">
        <authorList>
            <person name="Peterson S.W."/>
        </authorList>
    </citation>
    <scope>NUCLEOTIDE SEQUENCE [LARGE SCALE GENOMIC DNA]</scope>
    <source>
        <strain evidence="3 4">ATCC 51222</strain>
    </source>
</reference>
<evidence type="ECO:0000313" key="4">
    <source>
        <dbReference type="Proteomes" id="UP000190657"/>
    </source>
</evidence>
<dbReference type="OrthoDB" id="9772503at2"/>
<dbReference type="InterPro" id="IPR057727">
    <property type="entry name" value="WCX_dom"/>
</dbReference>
<protein>
    <submittedName>
        <fullName evidence="3">Predicted DNA-binding transcriptional regulator YafY, contains an HTH and WYL domains</fullName>
    </submittedName>
</protein>
<dbReference type="Pfam" id="PF13280">
    <property type="entry name" value="WYL"/>
    <property type="match status" value="1"/>
</dbReference>
<keyword evidence="4" id="KW-1185">Reference proteome</keyword>
<dbReference type="InterPro" id="IPR051534">
    <property type="entry name" value="CBASS_pafABC_assoc_protein"/>
</dbReference>
<name>A0A1T4LL11_9FIRM</name>
<feature type="domain" description="WYL" evidence="1">
    <location>
        <begin position="141"/>
        <end position="214"/>
    </location>
</feature>
<dbReference type="PANTHER" id="PTHR34580">
    <property type="match status" value="1"/>
</dbReference>
<accession>A0A1T4LL11</accession>
<evidence type="ECO:0000259" key="1">
    <source>
        <dbReference type="Pfam" id="PF13280"/>
    </source>
</evidence>
<evidence type="ECO:0000313" key="3">
    <source>
        <dbReference type="EMBL" id="SJZ55331.1"/>
    </source>
</evidence>
<proteinExistence type="predicted"/>
<keyword evidence="3" id="KW-0238">DNA-binding</keyword>
<dbReference type="AlphaFoldDB" id="A0A1T4LL11"/>
<sequence>MAEKKLKTLLVFKYLDEFSDEAHPLSTSQLIEMLANDGIKCERKSIYADVKTLKEIGYDIVSIKSPTNGGFFMASRKFEIPEVRLLIDAVTSAGFITPKKTQGLVEKLESLVSKNQANSIVTQVYIDPNTKCDNEEIYYIIDALHTAIKEKKKVKFFYKRRNIDVENRKNYTEKTFTVSPYALIWKEDHYYLLCNNQKYDNIMNLRVDRIRKVQTLDEPVRPMNEVSEYKEVFDVADYSSKMFNMFSGASDKVRIMCDLELREQIMDRFGAKVPLLAYDSTHFETTVEVAVSDGLVSWLMSFGNKAKVLEPQYLADAVKERAQQIAKLYE</sequence>
<organism evidence="3 4">
    <name type="scientific">Eubacterium coprostanoligenes</name>
    <dbReference type="NCBI Taxonomy" id="290054"/>
    <lineage>
        <taxon>Bacteria</taxon>
        <taxon>Bacillati</taxon>
        <taxon>Bacillota</taxon>
        <taxon>Clostridia</taxon>
        <taxon>Eubacteriales</taxon>
        <taxon>Eubacteriaceae</taxon>
        <taxon>Eubacterium</taxon>
    </lineage>
</organism>
<feature type="domain" description="WCX" evidence="2">
    <location>
        <begin position="253"/>
        <end position="326"/>
    </location>
</feature>
<dbReference type="Pfam" id="PF25583">
    <property type="entry name" value="WCX"/>
    <property type="match status" value="1"/>
</dbReference>
<dbReference type="InterPro" id="IPR026881">
    <property type="entry name" value="WYL_dom"/>
</dbReference>
<gene>
    <name evidence="3" type="ORF">SAMN02745114_00945</name>
</gene>
<dbReference type="STRING" id="290054.SAMN02745114_00945"/>
<dbReference type="Proteomes" id="UP000190657">
    <property type="component" value="Unassembled WGS sequence"/>
</dbReference>
<dbReference type="GO" id="GO:0003677">
    <property type="term" value="F:DNA binding"/>
    <property type="evidence" value="ECO:0007669"/>
    <property type="project" value="UniProtKB-KW"/>
</dbReference>